<evidence type="ECO:0000313" key="7">
    <source>
        <dbReference type="Proteomes" id="UP000095751"/>
    </source>
</evidence>
<evidence type="ECO:0000256" key="1">
    <source>
        <dbReference type="ARBA" id="ARBA00001974"/>
    </source>
</evidence>
<sequence length="632" mass="69901">MTEFNGCILDYDIHYSPLLLFQESEKKFSNPMRSSNPMRCLKNLPGIEELITDYSPHSLTIVYISIFLSLGVLCSTGSASTNDDILDVVIIGAGWSGLAAANYLIEAGITENILILEARDRIGGRSYTNDGLFESGHPVELGSNWIYPDTNVFDLVNELGIAHDTTVFDFDTLGLYDSGGELLEEEKSILVDETFLKDFVKYADKMANDETSWADIKQSYFTERPDLDSSKRQAINALVHTGISIEFGSPLNETNSGTTKEYLERGDWRNIEVMSVSGGEGGGYTGALSRGLAKSFEEKIKTNTPVVKIDQSGDVVEVYTTNGQVIYARSVIVTVPLGVLKKSSIEFVPPLNDAKLEAIDLIGMGNMNKVLMYWDMTTQDVSWWPEGKVDMQLITDQDSDSEDWTYFYNDHSHVGNEDYHAMTSWNAGDAADRLEKNTDEETMDIVLGNLRKMFGNDVPSPSKYIITRWRSEEFSGGAYSFDTVGSDLTDYRKTLGEPMNNVFFAGEATDIDGWFGTAVAAYTTGVKAAGEIDDSGILDMPLPDFQPTCTRMHGRCGEEFDEACCSGMSCVLDDRMAPIPTFTSLEGSINTITTTMIWICSPSQKKETERNRFGSISRISRTGHRFSGSGSD</sequence>
<dbReference type="InterPro" id="IPR050281">
    <property type="entry name" value="Flavin_monoamine_oxidase"/>
</dbReference>
<keyword evidence="4" id="KW-0285">Flavoprotein</keyword>
<dbReference type="InterPro" id="IPR036188">
    <property type="entry name" value="FAD/NAD-bd_sf"/>
</dbReference>
<dbReference type="PRINTS" id="PR00757">
    <property type="entry name" value="AMINEOXDASEF"/>
</dbReference>
<dbReference type="InParanoid" id="A0A1E7FB16"/>
<evidence type="ECO:0000313" key="6">
    <source>
        <dbReference type="EMBL" id="OEU15358.1"/>
    </source>
</evidence>
<feature type="binding site" evidence="3">
    <location>
        <begin position="117"/>
        <end position="118"/>
    </location>
    <ligand>
        <name>FAD</name>
        <dbReference type="ChEBI" id="CHEBI:57692"/>
    </ligand>
</feature>
<dbReference type="OrthoDB" id="47106at2759"/>
<dbReference type="Proteomes" id="UP000095751">
    <property type="component" value="Unassembled WGS sequence"/>
</dbReference>
<comment type="cofactor">
    <cofactor evidence="1 4">
        <name>FAD</name>
        <dbReference type="ChEBI" id="CHEBI:57692"/>
    </cofactor>
</comment>
<dbReference type="PANTHER" id="PTHR10742:SF410">
    <property type="entry name" value="LYSINE-SPECIFIC HISTONE DEMETHYLASE 2"/>
    <property type="match status" value="1"/>
</dbReference>
<evidence type="ECO:0000256" key="4">
    <source>
        <dbReference type="RuleBase" id="RU362067"/>
    </source>
</evidence>
<feature type="binding site" evidence="3">
    <location>
        <position position="306"/>
    </location>
    <ligand>
        <name>FAD</name>
        <dbReference type="ChEBI" id="CHEBI:57692"/>
    </ligand>
</feature>
<evidence type="ECO:0000256" key="3">
    <source>
        <dbReference type="PIRSR" id="PIRSR601613-1"/>
    </source>
</evidence>
<reference evidence="6 7" key="1">
    <citation type="submission" date="2016-09" db="EMBL/GenBank/DDBJ databases">
        <title>Extensive genetic diversity and differential bi-allelic expression allows diatom success in the polar Southern Ocean.</title>
        <authorList>
            <consortium name="DOE Joint Genome Institute"/>
            <person name="Mock T."/>
            <person name="Otillar R.P."/>
            <person name="Strauss J."/>
            <person name="Dupont C."/>
            <person name="Frickenhaus S."/>
            <person name="Maumus F."/>
            <person name="Mcmullan M."/>
            <person name="Sanges R."/>
            <person name="Schmutz J."/>
            <person name="Toseland A."/>
            <person name="Valas R."/>
            <person name="Veluchamy A."/>
            <person name="Ward B.J."/>
            <person name="Allen A."/>
            <person name="Barry K."/>
            <person name="Falciatore A."/>
            <person name="Ferrante M."/>
            <person name="Fortunato A.E."/>
            <person name="Gloeckner G."/>
            <person name="Gruber A."/>
            <person name="Hipkin R."/>
            <person name="Janech M."/>
            <person name="Kroth P."/>
            <person name="Leese F."/>
            <person name="Lindquist E."/>
            <person name="Lyon B.R."/>
            <person name="Martin J."/>
            <person name="Mayer C."/>
            <person name="Parker M."/>
            <person name="Quesneville H."/>
            <person name="Raymond J."/>
            <person name="Uhlig C."/>
            <person name="Valentin K.U."/>
            <person name="Worden A.Z."/>
            <person name="Armbrust E.V."/>
            <person name="Bowler C."/>
            <person name="Green B."/>
            <person name="Moulton V."/>
            <person name="Van Oosterhout C."/>
            <person name="Grigoriev I."/>
        </authorList>
    </citation>
    <scope>NUCLEOTIDE SEQUENCE [LARGE SCALE GENOMIC DNA]</scope>
    <source>
        <strain evidence="6 7">CCMP1102</strain>
    </source>
</reference>
<keyword evidence="4" id="KW-0274">FAD</keyword>
<dbReference type="InterPro" id="IPR002937">
    <property type="entry name" value="Amino_oxidase"/>
</dbReference>
<proteinExistence type="inferred from homology"/>
<keyword evidence="2 4" id="KW-0560">Oxidoreductase</keyword>
<dbReference type="InterPro" id="IPR001613">
    <property type="entry name" value="Flavin_amine_oxidase"/>
</dbReference>
<comment type="similarity">
    <text evidence="4">Belongs to the flavin monoamine oxidase family.</text>
</comment>
<name>A0A1E7FB16_9STRA</name>
<dbReference type="EC" id="1.4.3.-" evidence="4"/>
<protein>
    <recommendedName>
        <fullName evidence="4">Amine oxidase</fullName>
        <ecNumber evidence="4">1.4.3.-</ecNumber>
    </recommendedName>
</protein>
<dbReference type="KEGG" id="fcy:FRACYDRAFT_240044"/>
<dbReference type="EMBL" id="KV784359">
    <property type="protein sequence ID" value="OEU15358.1"/>
    <property type="molecule type" value="Genomic_DNA"/>
</dbReference>
<dbReference type="Pfam" id="PF01593">
    <property type="entry name" value="Amino_oxidase"/>
    <property type="match status" value="1"/>
</dbReference>
<accession>A0A1E7FB16</accession>
<evidence type="ECO:0000259" key="5">
    <source>
        <dbReference type="Pfam" id="PF01593"/>
    </source>
</evidence>
<dbReference type="Gene3D" id="3.90.660.10">
    <property type="match status" value="1"/>
</dbReference>
<feature type="domain" description="Amine oxidase" evidence="5">
    <location>
        <begin position="96"/>
        <end position="532"/>
    </location>
</feature>
<gene>
    <name evidence="6" type="ORF">FRACYDRAFT_240044</name>
</gene>
<dbReference type="PANTHER" id="PTHR10742">
    <property type="entry name" value="FLAVIN MONOAMINE OXIDASE"/>
    <property type="match status" value="1"/>
</dbReference>
<organism evidence="6 7">
    <name type="scientific">Fragilariopsis cylindrus CCMP1102</name>
    <dbReference type="NCBI Taxonomy" id="635003"/>
    <lineage>
        <taxon>Eukaryota</taxon>
        <taxon>Sar</taxon>
        <taxon>Stramenopiles</taxon>
        <taxon>Ochrophyta</taxon>
        <taxon>Bacillariophyta</taxon>
        <taxon>Bacillariophyceae</taxon>
        <taxon>Bacillariophycidae</taxon>
        <taxon>Bacillariales</taxon>
        <taxon>Bacillariaceae</taxon>
        <taxon>Fragilariopsis</taxon>
    </lineage>
</organism>
<dbReference type="AlphaFoldDB" id="A0A1E7FB16"/>
<keyword evidence="7" id="KW-1185">Reference proteome</keyword>
<feature type="binding site" evidence="3">
    <location>
        <position position="96"/>
    </location>
    <ligand>
        <name>FAD</name>
        <dbReference type="ChEBI" id="CHEBI:57692"/>
    </ligand>
</feature>
<dbReference type="SUPFAM" id="SSF51905">
    <property type="entry name" value="FAD/NAD(P)-binding domain"/>
    <property type="match status" value="1"/>
</dbReference>
<dbReference type="GO" id="GO:0016491">
    <property type="term" value="F:oxidoreductase activity"/>
    <property type="evidence" value="ECO:0007669"/>
    <property type="project" value="UniProtKB-KW"/>
</dbReference>
<evidence type="ECO:0000256" key="2">
    <source>
        <dbReference type="ARBA" id="ARBA00023002"/>
    </source>
</evidence>
<dbReference type="Gene3D" id="3.50.50.60">
    <property type="entry name" value="FAD/NAD(P)-binding domain"/>
    <property type="match status" value="1"/>
</dbReference>
<dbReference type="SUPFAM" id="SSF54373">
    <property type="entry name" value="FAD-linked reductases, C-terminal domain"/>
    <property type="match status" value="1"/>
</dbReference>